<dbReference type="InterPro" id="IPR001846">
    <property type="entry name" value="VWF_type-D"/>
</dbReference>
<keyword evidence="4" id="KW-0677">Repeat</keyword>
<dbReference type="SMART" id="SM00214">
    <property type="entry name" value="VWC"/>
    <property type="match status" value="3"/>
</dbReference>
<organism evidence="9 10">
    <name type="scientific">Dendroctonus ponderosae</name>
    <name type="common">Mountain pine beetle</name>
    <dbReference type="NCBI Taxonomy" id="77166"/>
    <lineage>
        <taxon>Eukaryota</taxon>
        <taxon>Metazoa</taxon>
        <taxon>Ecdysozoa</taxon>
        <taxon>Arthropoda</taxon>
        <taxon>Hexapoda</taxon>
        <taxon>Insecta</taxon>
        <taxon>Pterygota</taxon>
        <taxon>Neoptera</taxon>
        <taxon>Endopterygota</taxon>
        <taxon>Coleoptera</taxon>
        <taxon>Polyphaga</taxon>
        <taxon>Cucujiformia</taxon>
        <taxon>Curculionidae</taxon>
        <taxon>Scolytinae</taxon>
        <taxon>Dendroctonus</taxon>
    </lineage>
</organism>
<dbReference type="PROSITE" id="PS01208">
    <property type="entry name" value="VWFC_1"/>
    <property type="match status" value="1"/>
</dbReference>
<dbReference type="InterPro" id="IPR014853">
    <property type="entry name" value="VWF/SSPO/ZAN-like_Cys-rich_dom"/>
</dbReference>
<dbReference type="Pfam" id="PF08742">
    <property type="entry name" value="C8"/>
    <property type="match status" value="1"/>
</dbReference>
<evidence type="ECO:0008006" key="11">
    <source>
        <dbReference type="Google" id="ProtNLM"/>
    </source>
</evidence>
<dbReference type="GO" id="GO:0036122">
    <property type="term" value="F:BMP binding"/>
    <property type="evidence" value="ECO:0007669"/>
    <property type="project" value="TreeGrafter"/>
</dbReference>
<evidence type="ECO:0000256" key="4">
    <source>
        <dbReference type="ARBA" id="ARBA00022737"/>
    </source>
</evidence>
<reference evidence="9" key="2">
    <citation type="submission" date="2024-08" db="UniProtKB">
        <authorList>
            <consortium name="EnsemblMetazoa"/>
        </authorList>
    </citation>
    <scope>IDENTIFICATION</scope>
</reference>
<name>A0AAR5NZJ4_DENPD</name>
<evidence type="ECO:0000313" key="9">
    <source>
        <dbReference type="EnsemblMetazoa" id="XP_019754225.1"/>
    </source>
</evidence>
<keyword evidence="3 6" id="KW-0732">Signal</keyword>
<feature type="region of interest" description="Disordered" evidence="5">
    <location>
        <begin position="541"/>
        <end position="560"/>
    </location>
</feature>
<reference evidence="10" key="1">
    <citation type="journal article" date="2013" name="Genome Biol.">
        <title>Draft genome of the mountain pine beetle, Dendroctonus ponderosae Hopkins, a major forest pest.</title>
        <authorList>
            <person name="Keeling C.I."/>
            <person name="Yuen M.M."/>
            <person name="Liao N.Y."/>
            <person name="Docking T.R."/>
            <person name="Chan S.K."/>
            <person name="Taylor G.A."/>
            <person name="Palmquist D.L."/>
            <person name="Jackman S.D."/>
            <person name="Nguyen A."/>
            <person name="Li M."/>
            <person name="Henderson H."/>
            <person name="Janes J.K."/>
            <person name="Zhao Y."/>
            <person name="Pandoh P."/>
            <person name="Moore R."/>
            <person name="Sperling F.A."/>
            <person name="Huber D.P."/>
            <person name="Birol I."/>
            <person name="Jones S.J."/>
            <person name="Bohlmann J."/>
        </authorList>
    </citation>
    <scope>NUCLEOTIDE SEQUENCE</scope>
</reference>
<dbReference type="Pfam" id="PF00094">
    <property type="entry name" value="VWD"/>
    <property type="match status" value="1"/>
</dbReference>
<feature type="signal peptide" evidence="6">
    <location>
        <begin position="1"/>
        <end position="24"/>
    </location>
</feature>
<dbReference type="PANTHER" id="PTHR46698">
    <property type="entry name" value="CROSSVEINLESS 2"/>
    <property type="match status" value="1"/>
</dbReference>
<dbReference type="PANTHER" id="PTHR46698:SF4">
    <property type="entry name" value="CROSSVEINLESS 2"/>
    <property type="match status" value="1"/>
</dbReference>
<dbReference type="Proteomes" id="UP000019118">
    <property type="component" value="Unassembled WGS sequence"/>
</dbReference>
<feature type="domain" description="VWFD" evidence="8">
    <location>
        <begin position="276"/>
        <end position="455"/>
    </location>
</feature>
<dbReference type="PROSITE" id="PS50184">
    <property type="entry name" value="VWFC_2"/>
    <property type="match status" value="1"/>
</dbReference>
<protein>
    <recommendedName>
        <fullName evidence="11">VWFD domain-containing protein</fullName>
    </recommendedName>
</protein>
<feature type="chain" id="PRO_5043792815" description="VWFD domain-containing protein" evidence="6">
    <location>
        <begin position="25"/>
        <end position="586"/>
    </location>
</feature>
<dbReference type="Pfam" id="PF00093">
    <property type="entry name" value="VWC"/>
    <property type="match status" value="1"/>
</dbReference>
<evidence type="ECO:0000256" key="5">
    <source>
        <dbReference type="SAM" id="MobiDB-lite"/>
    </source>
</evidence>
<dbReference type="PROSITE" id="PS51233">
    <property type="entry name" value="VWFD"/>
    <property type="match status" value="1"/>
</dbReference>
<evidence type="ECO:0000256" key="2">
    <source>
        <dbReference type="ARBA" id="ARBA00022525"/>
    </source>
</evidence>
<dbReference type="SMART" id="SM00832">
    <property type="entry name" value="C8"/>
    <property type="match status" value="1"/>
</dbReference>
<evidence type="ECO:0000313" key="10">
    <source>
        <dbReference type="Proteomes" id="UP000019118"/>
    </source>
</evidence>
<comment type="subcellular location">
    <subcellularLocation>
        <location evidence="1">Secreted</location>
    </subcellularLocation>
</comment>
<dbReference type="AlphaFoldDB" id="A0AAR5NZJ4"/>
<dbReference type="Gene3D" id="6.20.200.20">
    <property type="match status" value="4"/>
</dbReference>
<evidence type="ECO:0000256" key="6">
    <source>
        <dbReference type="SAM" id="SignalP"/>
    </source>
</evidence>
<dbReference type="EnsemblMetazoa" id="XM_019898666.1">
    <property type="protein sequence ID" value="XP_019754225.1"/>
    <property type="gene ID" value="LOC109533366"/>
</dbReference>
<evidence type="ECO:0000256" key="3">
    <source>
        <dbReference type="ARBA" id="ARBA00022729"/>
    </source>
</evidence>
<dbReference type="GO" id="GO:0005576">
    <property type="term" value="C:extracellular region"/>
    <property type="evidence" value="ECO:0007669"/>
    <property type="project" value="UniProtKB-SubCell"/>
</dbReference>
<evidence type="ECO:0000259" key="8">
    <source>
        <dbReference type="PROSITE" id="PS51233"/>
    </source>
</evidence>
<proteinExistence type="predicted"/>
<keyword evidence="10" id="KW-1185">Reference proteome</keyword>
<dbReference type="InterPro" id="IPR052424">
    <property type="entry name" value="Kielin_Chordin-BMP_Reg"/>
</dbReference>
<accession>A0AAR5NZJ4</accession>
<keyword evidence="2" id="KW-0964">Secreted</keyword>
<evidence type="ECO:0000259" key="7">
    <source>
        <dbReference type="PROSITE" id="PS50184"/>
    </source>
</evidence>
<sequence length="586" mass="64182">MDMRQPRSWTAIWLVVGLLDAALATGGGRVEAVPGNRQKCANDGEPVITRFDPEIVTCFPCVCKNGLVECKNTCPKTDGCHLVVTDGCCKVCKGCNYKGVAYASHTDWSEPANPCKVMRCEAGVVTISDMHCYTPCPNPLPPEPGKCCPTCPVCKFNGQVVAEDRDVVSEDDPCLKCRCSRGRLTCAKRSCPVLQCSRAMQERAPGMRLCPVPLRGPRLRGRQDGNVWKLDACSSCECHDGKVSCARIRCNTTCAAGMKQINVEGECCPQCVELEGACMAFGDPHYKTFDGKIYTFKAMGRYQLVEQCGAGNNASAFSIKVANYATPHYMDSPITKRVAISYGGARLNLQQRLRVKYNGRRVGLNFERAGQFALRKLPEGVEVRLHNGVVVVWNGRSFLEVTAPAAFKGRLCGLCGNFNGDLQDELRLRSGKTVGDKDVGAFGASWCVGKRAECAQKPKTTRRTHGDVGACKHLNGRDFGACESQLSNTKYYKACKMDMFNCAHGKCYCESLTAYSRECERLGVQLPPNWLKNSRCDARSLRQSHARATSRPSTSTTKERLSKLLHQAARGQQPGAGHARQPIPIQ</sequence>
<dbReference type="GO" id="GO:0030513">
    <property type="term" value="P:positive regulation of BMP signaling pathway"/>
    <property type="evidence" value="ECO:0007669"/>
    <property type="project" value="TreeGrafter"/>
</dbReference>
<dbReference type="InterPro" id="IPR001007">
    <property type="entry name" value="VWF_dom"/>
</dbReference>
<evidence type="ECO:0000256" key="1">
    <source>
        <dbReference type="ARBA" id="ARBA00004613"/>
    </source>
</evidence>
<dbReference type="SMART" id="SM00216">
    <property type="entry name" value="VWD"/>
    <property type="match status" value="1"/>
</dbReference>
<feature type="domain" description="VWFC" evidence="7">
    <location>
        <begin position="223"/>
        <end position="272"/>
    </location>
</feature>
<dbReference type="SUPFAM" id="SSF57603">
    <property type="entry name" value="FnI-like domain"/>
    <property type="match status" value="3"/>
</dbReference>
<feature type="compositionally biased region" description="Low complexity" evidence="5">
    <location>
        <begin position="546"/>
        <end position="556"/>
    </location>
</feature>